<evidence type="ECO:0000313" key="3">
    <source>
        <dbReference type="Proteomes" id="UP000734823"/>
    </source>
</evidence>
<feature type="chain" id="PRO_5047248840" evidence="1">
    <location>
        <begin position="26"/>
        <end position="549"/>
    </location>
</feature>
<accession>A0ABR7L5R2</accession>
<sequence>MQVPRIARRAALCGALLALVTPGLAVSETPQGAACSPFGATQADRTGEWASCLDVAVRLSEAPAVGKQARVDIEVRTTAERSDLALDVRLPAGLEWVQTPAGLRAESSVSQVPADNGKVHRAVGAGRADRVRPLRLSGTVRAVAEGAAEIRAAASTATDADTGSAFLTVGAQRSTFGITARDTNATAPADQGTRAHAHLAHKPAGPTGASAGTACATGTWGYVDHTGATRVSANAQVAVYDADATGRHDLLATGLTDATGRFRLCFDNTDEDGTGQDVYAQFATENAHWMIQHGRTRKSYRFDSPVRADLAAGATADFGAVKPADPALMRGVEAFDVMNTAWNWTPGTCWDARDTTCRKGRINWAPDSTDGTYYSLRENAVHLAAADPDSNILVLHEFGHAIMDDVYEDDFPPAPDCSPHYIHRTSSQGCAWTEGFATWYGVMILDDPTFRWPDGRTRDLEGPTWGTPEWDDGDVVEGRVLGAMIDLADTANEPGDTCSEDPLGPQWTTFLNHVSGTFQQFWAQRAADGYDVGAAAQACLYHNTIDYRH</sequence>
<reference evidence="2 3" key="1">
    <citation type="submission" date="2020-06" db="EMBL/GenBank/DDBJ databases">
        <title>Actinokineospora xiongansis sp. nov., isolated from soil of Baiyangdian.</title>
        <authorList>
            <person name="Zhang X."/>
        </authorList>
    </citation>
    <scope>NUCLEOTIDE SEQUENCE [LARGE SCALE GENOMIC DNA]</scope>
    <source>
        <strain evidence="2 3">HBU206404</strain>
    </source>
</reference>
<dbReference type="EMBL" id="JABVED010000006">
    <property type="protein sequence ID" value="MBC6448022.1"/>
    <property type="molecule type" value="Genomic_DNA"/>
</dbReference>
<name>A0ABR7L5R2_9PSEU</name>
<evidence type="ECO:0000313" key="2">
    <source>
        <dbReference type="EMBL" id="MBC6448022.1"/>
    </source>
</evidence>
<feature type="signal peptide" evidence="1">
    <location>
        <begin position="1"/>
        <end position="25"/>
    </location>
</feature>
<gene>
    <name evidence="2" type="ORF">GPZ80_12670</name>
</gene>
<protein>
    <submittedName>
        <fullName evidence="2">Uncharacterized protein</fullName>
    </submittedName>
</protein>
<dbReference type="RefSeq" id="WP_187220525.1">
    <property type="nucleotide sequence ID" value="NZ_JABVED010000006.1"/>
</dbReference>
<proteinExistence type="predicted"/>
<evidence type="ECO:0000256" key="1">
    <source>
        <dbReference type="SAM" id="SignalP"/>
    </source>
</evidence>
<dbReference type="Proteomes" id="UP000734823">
    <property type="component" value="Unassembled WGS sequence"/>
</dbReference>
<keyword evidence="3" id="KW-1185">Reference proteome</keyword>
<keyword evidence="1" id="KW-0732">Signal</keyword>
<comment type="caution">
    <text evidence="2">The sequence shown here is derived from an EMBL/GenBank/DDBJ whole genome shotgun (WGS) entry which is preliminary data.</text>
</comment>
<organism evidence="2 3">
    <name type="scientific">Actinokineospora xionganensis</name>
    <dbReference type="NCBI Taxonomy" id="2684470"/>
    <lineage>
        <taxon>Bacteria</taxon>
        <taxon>Bacillati</taxon>
        <taxon>Actinomycetota</taxon>
        <taxon>Actinomycetes</taxon>
        <taxon>Pseudonocardiales</taxon>
        <taxon>Pseudonocardiaceae</taxon>
        <taxon>Actinokineospora</taxon>
    </lineage>
</organism>